<sequence length="159" mass="18065">MTYFNFAAHFQYPQALSKGAWSLAVALIGQADFLKSELRLEVSITQLFSATEDIPYTWLQKITGRACEFSLATYDSADFEEADVDCRAMFLNVGYRANPSRIVAELNPGARTMLLQLQQGIHQLYQQGKLQPASLTAHMKTLTPLTVFKMKRRRNRQLI</sequence>
<reference evidence="1" key="1">
    <citation type="submission" date="2023-07" db="EMBL/GenBank/DDBJ databases">
        <authorList>
            <person name="Kim M.K."/>
        </authorList>
    </citation>
    <scope>NUCLEOTIDE SEQUENCE</scope>
    <source>
        <strain evidence="1">ASUV-10-1</strain>
    </source>
</reference>
<keyword evidence="2" id="KW-1185">Reference proteome</keyword>
<dbReference type="Proteomes" id="UP001176429">
    <property type="component" value="Unassembled WGS sequence"/>
</dbReference>
<accession>A0ABT9B901</accession>
<proteinExistence type="predicted"/>
<gene>
    <name evidence="1" type="ORF">Q5H93_08385</name>
</gene>
<evidence type="ECO:0000313" key="1">
    <source>
        <dbReference type="EMBL" id="MDO7874747.1"/>
    </source>
</evidence>
<dbReference type="RefSeq" id="WP_305006064.1">
    <property type="nucleotide sequence ID" value="NZ_JAUQSY010000005.1"/>
</dbReference>
<dbReference type="EMBL" id="JAUQSY010000005">
    <property type="protein sequence ID" value="MDO7874747.1"/>
    <property type="molecule type" value="Genomic_DNA"/>
</dbReference>
<name>A0ABT9B901_9BACT</name>
<comment type="caution">
    <text evidence="1">The sequence shown here is derived from an EMBL/GenBank/DDBJ whole genome shotgun (WGS) entry which is preliminary data.</text>
</comment>
<organism evidence="1 2">
    <name type="scientific">Hymenobacter aranciens</name>
    <dbReference type="NCBI Taxonomy" id="3063996"/>
    <lineage>
        <taxon>Bacteria</taxon>
        <taxon>Pseudomonadati</taxon>
        <taxon>Bacteroidota</taxon>
        <taxon>Cytophagia</taxon>
        <taxon>Cytophagales</taxon>
        <taxon>Hymenobacteraceae</taxon>
        <taxon>Hymenobacter</taxon>
    </lineage>
</organism>
<protein>
    <submittedName>
        <fullName evidence="1">Uncharacterized protein</fullName>
    </submittedName>
</protein>
<evidence type="ECO:0000313" key="2">
    <source>
        <dbReference type="Proteomes" id="UP001176429"/>
    </source>
</evidence>